<evidence type="ECO:0000256" key="8">
    <source>
        <dbReference type="NCBIfam" id="TIGR02326"/>
    </source>
</evidence>
<dbReference type="InterPro" id="IPR012703">
    <property type="entry name" value="NH2EtPonate_pyrv_transaminase"/>
</dbReference>
<feature type="binding site" evidence="9">
    <location>
        <position position="340"/>
    </location>
    <ligand>
        <name>substrate</name>
    </ligand>
</feature>
<evidence type="ECO:0000256" key="5">
    <source>
        <dbReference type="ARBA" id="ARBA00023317"/>
    </source>
</evidence>
<evidence type="ECO:0000256" key="2">
    <source>
        <dbReference type="ARBA" id="ARBA00022576"/>
    </source>
</evidence>
<feature type="domain" description="Aminotransferase class V" evidence="11">
    <location>
        <begin position="35"/>
        <end position="306"/>
    </location>
</feature>
<dbReference type="PANTHER" id="PTHR42778:SF1">
    <property type="entry name" value="2-AMINOETHYLPHOSPHONATE--PYRUVATE TRANSAMINASE"/>
    <property type="match status" value="1"/>
</dbReference>
<dbReference type="HAMAP" id="MF_01376">
    <property type="entry name" value="PhnW_aminotrans_5"/>
    <property type="match status" value="1"/>
</dbReference>
<dbReference type="GO" id="GO:0019700">
    <property type="term" value="P:organic phosphonate catabolic process"/>
    <property type="evidence" value="ECO:0007669"/>
    <property type="project" value="UniProtKB-UniRule"/>
</dbReference>
<reference evidence="12 13" key="1">
    <citation type="submission" date="2019-03" db="EMBL/GenBank/DDBJ databases">
        <title>Deep-cultivation of Planctomycetes and their phenomic and genomic characterization uncovers novel biology.</title>
        <authorList>
            <person name="Wiegand S."/>
            <person name="Jogler M."/>
            <person name="Boedeker C."/>
            <person name="Pinto D."/>
            <person name="Vollmers J."/>
            <person name="Rivas-Marin E."/>
            <person name="Kohn T."/>
            <person name="Peeters S.H."/>
            <person name="Heuer A."/>
            <person name="Rast P."/>
            <person name="Oberbeckmann S."/>
            <person name="Bunk B."/>
            <person name="Jeske O."/>
            <person name="Meyerdierks A."/>
            <person name="Storesund J.E."/>
            <person name="Kallscheuer N."/>
            <person name="Luecker S."/>
            <person name="Lage O.M."/>
            <person name="Pohl T."/>
            <person name="Merkel B.J."/>
            <person name="Hornburger P."/>
            <person name="Mueller R.-W."/>
            <person name="Bruemmer F."/>
            <person name="Labrenz M."/>
            <person name="Spormann A.M."/>
            <person name="Op den Camp H."/>
            <person name="Overmann J."/>
            <person name="Amann R."/>
            <person name="Jetten M.S.M."/>
            <person name="Mascher T."/>
            <person name="Medema M.H."/>
            <person name="Devos D.P."/>
            <person name="Kaster A.-K."/>
            <person name="Ovreas L."/>
            <person name="Rohde M."/>
            <person name="Galperin M.Y."/>
            <person name="Jogler C."/>
        </authorList>
    </citation>
    <scope>NUCLEOTIDE SEQUENCE [LARGE SCALE GENOMIC DNA]</scope>
    <source>
        <strain evidence="12 13">V144</strain>
    </source>
</reference>
<evidence type="ECO:0000256" key="7">
    <source>
        <dbReference type="ARBA" id="ARBA00049460"/>
    </source>
</evidence>
<sequence>MDAEIPYLLLTPGPLTTTKSVREAMQVDYSTWDIDYNQRVVEIRNRLVQLATNESGYTSVLMQGSGTFAVEATIGSVIPPDGKLLVISNGAYGARIAQITRCLNISLKELSYPETEPPDLDEIRNYLATDNQITHVAMVHCETTTGMLNPAAEVGKIVAEAGKDYILDAMSSFGGIPLSMESHHIDYLISSSNKCIQGVPGFGFVIANQKMLEQTAGFARSLSLDLFSQWNEMEHKGGKWRYTSPTHVVCAFLQALKELETEGGIQQRYNRYSENQSTLVTAMQKQGLNTLLPRELQSPIITSFYYPEHPQFSFNEFYDELKKRRYVIYPGKVSQAETFRIGNIGNVFPDDMLALVEHIEQVLHAITVS</sequence>
<dbReference type="Gene3D" id="3.40.640.10">
    <property type="entry name" value="Type I PLP-dependent aspartate aminotransferase-like (Major domain)"/>
    <property type="match status" value="1"/>
</dbReference>
<feature type="modified residue" description="N6-(pyridoxal phosphate)lysine" evidence="10">
    <location>
        <position position="194"/>
    </location>
</feature>
<evidence type="ECO:0000256" key="3">
    <source>
        <dbReference type="ARBA" id="ARBA00022679"/>
    </source>
</evidence>
<dbReference type="InterPro" id="IPR024169">
    <property type="entry name" value="SP_NH2Trfase/AEP_transaminase"/>
</dbReference>
<dbReference type="InterPro" id="IPR015422">
    <property type="entry name" value="PyrdxlP-dep_Trfase_small"/>
</dbReference>
<accession>A0A517W4F8</accession>
<evidence type="ECO:0000256" key="6">
    <source>
        <dbReference type="ARBA" id="ARBA00044521"/>
    </source>
</evidence>
<dbReference type="NCBIfam" id="NF010006">
    <property type="entry name" value="PRK13479.1"/>
    <property type="match status" value="1"/>
</dbReference>
<dbReference type="Gene3D" id="3.90.1150.10">
    <property type="entry name" value="Aspartate Aminotransferase, domain 1"/>
    <property type="match status" value="1"/>
</dbReference>
<keyword evidence="5 12" id="KW-0670">Pyruvate</keyword>
<organism evidence="12 13">
    <name type="scientific">Gimesia aquarii</name>
    <dbReference type="NCBI Taxonomy" id="2527964"/>
    <lineage>
        <taxon>Bacteria</taxon>
        <taxon>Pseudomonadati</taxon>
        <taxon>Planctomycetota</taxon>
        <taxon>Planctomycetia</taxon>
        <taxon>Planctomycetales</taxon>
        <taxon>Planctomycetaceae</taxon>
        <taxon>Gimesia</taxon>
    </lineage>
</organism>
<evidence type="ECO:0000256" key="4">
    <source>
        <dbReference type="ARBA" id="ARBA00022898"/>
    </source>
</evidence>
<dbReference type="InterPro" id="IPR015421">
    <property type="entry name" value="PyrdxlP-dep_Trfase_major"/>
</dbReference>
<dbReference type="KEGG" id="gaw:V144x_56580"/>
<dbReference type="Proteomes" id="UP000318704">
    <property type="component" value="Chromosome"/>
</dbReference>
<keyword evidence="3 12" id="KW-0808">Transferase</keyword>
<evidence type="ECO:0000313" key="13">
    <source>
        <dbReference type="Proteomes" id="UP000318704"/>
    </source>
</evidence>
<dbReference type="PIRSF" id="PIRSF000524">
    <property type="entry name" value="SPT"/>
    <property type="match status" value="1"/>
</dbReference>
<comment type="cofactor">
    <cofactor evidence="1 10">
        <name>pyridoxal 5'-phosphate</name>
        <dbReference type="ChEBI" id="CHEBI:597326"/>
    </cofactor>
</comment>
<comment type="catalytic activity">
    <reaction evidence="7">
        <text>(2-aminoethyl)phosphonate + pyruvate = phosphonoacetaldehyde + L-alanine</text>
        <dbReference type="Rhea" id="RHEA:17021"/>
        <dbReference type="ChEBI" id="CHEBI:15361"/>
        <dbReference type="ChEBI" id="CHEBI:57418"/>
        <dbReference type="ChEBI" id="CHEBI:57972"/>
        <dbReference type="ChEBI" id="CHEBI:58383"/>
        <dbReference type="EC" id="2.6.1.37"/>
    </reaction>
</comment>
<keyword evidence="4 10" id="KW-0663">Pyridoxal phosphate</keyword>
<dbReference type="Pfam" id="PF00266">
    <property type="entry name" value="Aminotran_5"/>
    <property type="match status" value="1"/>
</dbReference>
<dbReference type="PANTHER" id="PTHR42778">
    <property type="entry name" value="2-AMINOETHYLPHOSPHONATE--PYRUVATE TRANSAMINASE"/>
    <property type="match status" value="1"/>
</dbReference>
<keyword evidence="2 12" id="KW-0032">Aminotransferase</keyword>
<dbReference type="InterPro" id="IPR000192">
    <property type="entry name" value="Aminotrans_V_dom"/>
</dbReference>
<dbReference type="AlphaFoldDB" id="A0A517W4F8"/>
<dbReference type="NCBIfam" id="TIGR02326">
    <property type="entry name" value="transamin_PhnW"/>
    <property type="match status" value="1"/>
</dbReference>
<proteinExistence type="inferred from homology"/>
<dbReference type="GO" id="GO:0047304">
    <property type="term" value="F:2-aminoethylphosphonate-pyruvate transaminase activity"/>
    <property type="evidence" value="ECO:0007669"/>
    <property type="project" value="UniProtKB-UniRule"/>
</dbReference>
<dbReference type="EC" id="2.6.1.37" evidence="6 8"/>
<dbReference type="InterPro" id="IPR015424">
    <property type="entry name" value="PyrdxlP-dep_Trfase"/>
</dbReference>
<evidence type="ECO:0000256" key="10">
    <source>
        <dbReference type="PIRSR" id="PIRSR000524-50"/>
    </source>
</evidence>
<evidence type="ECO:0000259" key="11">
    <source>
        <dbReference type="Pfam" id="PF00266"/>
    </source>
</evidence>
<evidence type="ECO:0000256" key="1">
    <source>
        <dbReference type="ARBA" id="ARBA00001933"/>
    </source>
</evidence>
<dbReference type="EMBL" id="CP037920">
    <property type="protein sequence ID" value="QDU00145.1"/>
    <property type="molecule type" value="Genomic_DNA"/>
</dbReference>
<evidence type="ECO:0000313" key="12">
    <source>
        <dbReference type="EMBL" id="QDU00145.1"/>
    </source>
</evidence>
<dbReference type="RefSeq" id="WP_144990246.1">
    <property type="nucleotide sequence ID" value="NZ_CP037920.1"/>
</dbReference>
<name>A0A517W4F8_9PLAN</name>
<gene>
    <name evidence="12" type="primary">phnW</name>
    <name evidence="12" type="ORF">V144x_56580</name>
</gene>
<dbReference type="NCBIfam" id="TIGR03301">
    <property type="entry name" value="PhnW-AepZ"/>
    <property type="match status" value="1"/>
</dbReference>
<dbReference type="SUPFAM" id="SSF53383">
    <property type="entry name" value="PLP-dependent transferases"/>
    <property type="match status" value="1"/>
</dbReference>
<protein>
    <recommendedName>
        <fullName evidence="6 8">2-aminoethylphosphonate--pyruvate transaminase</fullName>
        <ecNumber evidence="6 8">2.6.1.37</ecNumber>
    </recommendedName>
</protein>
<evidence type="ECO:0000256" key="9">
    <source>
        <dbReference type="PIRSR" id="PIRSR000524-1"/>
    </source>
</evidence>